<dbReference type="OMA" id="VECIHIA"/>
<evidence type="ECO:0000256" key="1">
    <source>
        <dbReference type="ARBA" id="ARBA00022737"/>
    </source>
</evidence>
<protein>
    <recommendedName>
        <fullName evidence="5">Pentacotripeptide-repeat region of PRORP domain-containing protein</fullName>
    </recommendedName>
</protein>
<sequence length="289" mass="32891">MMNLLKALGTEGMKKEVLQYLNLAENLFYYNNTSLGMPVYNTVLHFLVDSKETHMAIELFNNMKRSGFFPDAATFEMMLDCCSVIGCLKSAFALLSLMIRSGFCPQILTYTSLVKIVLGFERFDDALNLLDQASSEGIELDVIIMNTIMRKACEKARIDVIEFLVEKMNREKIPPDPSTCQNVFSTYVNLGYHSTAMEALQVLSMRMLLCEEDDASVTEYMENFVLAEDTGADSRIAEFFKCSREYLSFALFNLRWCAMLGYSVCYSPNQSPWAMRLASSYDGYNNLLR</sequence>
<evidence type="ECO:0000313" key="3">
    <source>
        <dbReference type="EMBL" id="KGN44447.1"/>
    </source>
</evidence>
<dbReference type="Pfam" id="PF13041">
    <property type="entry name" value="PPR_2"/>
    <property type="match status" value="1"/>
</dbReference>
<reference evidence="3 4" key="4">
    <citation type="journal article" date="2011" name="BMC Genomics">
        <title>RNA-Seq improves annotation of protein-coding genes in the cucumber genome.</title>
        <authorList>
            <person name="Li Z."/>
            <person name="Zhang Z."/>
            <person name="Yan P."/>
            <person name="Huang S."/>
            <person name="Fei Z."/>
            <person name="Lin K."/>
        </authorList>
    </citation>
    <scope>NUCLEOTIDE SEQUENCE [LARGE SCALE GENOMIC DNA]</scope>
    <source>
        <strain evidence="4">cv. 9930</strain>
    </source>
</reference>
<dbReference type="PANTHER" id="PTHR47859">
    <property type="entry name" value="PENTATRICOPEPTIDE REPEAT-CONTAINING PROTEIN"/>
    <property type="match status" value="1"/>
</dbReference>
<reference evidence="3 4" key="2">
    <citation type="journal article" date="2009" name="PLoS ONE">
        <title>An integrated genetic and cytogenetic map of the cucumber genome.</title>
        <authorList>
            <person name="Ren Y."/>
            <person name="Zhang Z."/>
            <person name="Liu J."/>
            <person name="Staub J.E."/>
            <person name="Han Y."/>
            <person name="Cheng Z."/>
            <person name="Li X."/>
            <person name="Lu J."/>
            <person name="Miao H."/>
            <person name="Kang H."/>
            <person name="Xie B."/>
            <person name="Gu X."/>
            <person name="Wang X."/>
            <person name="Du Y."/>
            <person name="Jin W."/>
            <person name="Huang S."/>
        </authorList>
    </citation>
    <scope>NUCLEOTIDE SEQUENCE [LARGE SCALE GENOMIC DNA]</scope>
    <source>
        <strain evidence="4">cv. 9930</strain>
    </source>
</reference>
<accession>A0A0A0K7Y4</accession>
<dbReference type="EMBL" id="CM002928">
    <property type="protein sequence ID" value="KGN44447.1"/>
    <property type="molecule type" value="Genomic_DNA"/>
</dbReference>
<dbReference type="NCBIfam" id="TIGR00756">
    <property type="entry name" value="PPR"/>
    <property type="match status" value="2"/>
</dbReference>
<dbReference type="Proteomes" id="UP000029981">
    <property type="component" value="Chromosome 7"/>
</dbReference>
<dbReference type="PROSITE" id="PS51375">
    <property type="entry name" value="PPR"/>
    <property type="match status" value="2"/>
</dbReference>
<dbReference type="InterPro" id="IPR011990">
    <property type="entry name" value="TPR-like_helical_dom_sf"/>
</dbReference>
<evidence type="ECO:0000313" key="4">
    <source>
        <dbReference type="Proteomes" id="UP000029981"/>
    </source>
</evidence>
<feature type="repeat" description="PPR" evidence="2">
    <location>
        <begin position="36"/>
        <end position="70"/>
    </location>
</feature>
<dbReference type="eggNOG" id="KOG4197">
    <property type="taxonomic scope" value="Eukaryota"/>
</dbReference>
<dbReference type="Gramene" id="KGN44447">
    <property type="protein sequence ID" value="KGN44447"/>
    <property type="gene ID" value="Csa_7G291180"/>
</dbReference>
<keyword evidence="1" id="KW-0677">Repeat</keyword>
<feature type="repeat" description="PPR" evidence="2">
    <location>
        <begin position="71"/>
        <end position="105"/>
    </location>
</feature>
<organism evidence="3 4">
    <name type="scientific">Cucumis sativus</name>
    <name type="common">Cucumber</name>
    <dbReference type="NCBI Taxonomy" id="3659"/>
    <lineage>
        <taxon>Eukaryota</taxon>
        <taxon>Viridiplantae</taxon>
        <taxon>Streptophyta</taxon>
        <taxon>Embryophyta</taxon>
        <taxon>Tracheophyta</taxon>
        <taxon>Spermatophyta</taxon>
        <taxon>Magnoliopsida</taxon>
        <taxon>eudicotyledons</taxon>
        <taxon>Gunneridae</taxon>
        <taxon>Pentapetalae</taxon>
        <taxon>rosids</taxon>
        <taxon>fabids</taxon>
        <taxon>Cucurbitales</taxon>
        <taxon>Cucurbitaceae</taxon>
        <taxon>Benincaseae</taxon>
        <taxon>Cucumis</taxon>
    </lineage>
</organism>
<dbReference type="Gene3D" id="1.25.40.10">
    <property type="entry name" value="Tetratricopeptide repeat domain"/>
    <property type="match status" value="2"/>
</dbReference>
<proteinExistence type="predicted"/>
<name>A0A0A0K7Y4_CUCSA</name>
<keyword evidence="4" id="KW-1185">Reference proteome</keyword>
<evidence type="ECO:0008006" key="5">
    <source>
        <dbReference type="Google" id="ProtNLM"/>
    </source>
</evidence>
<reference evidence="3 4" key="1">
    <citation type="journal article" date="2009" name="Nat. Genet.">
        <title>The genome of the cucumber, Cucumis sativus L.</title>
        <authorList>
            <person name="Huang S."/>
            <person name="Li R."/>
            <person name="Zhang Z."/>
            <person name="Li L."/>
            <person name="Gu X."/>
            <person name="Fan W."/>
            <person name="Lucas W.J."/>
            <person name="Wang X."/>
            <person name="Xie B."/>
            <person name="Ni P."/>
            <person name="Ren Y."/>
            <person name="Zhu H."/>
            <person name="Li J."/>
            <person name="Lin K."/>
            <person name="Jin W."/>
            <person name="Fei Z."/>
            <person name="Li G."/>
            <person name="Staub J."/>
            <person name="Kilian A."/>
            <person name="van der Vossen E.A."/>
            <person name="Wu Y."/>
            <person name="Guo J."/>
            <person name="He J."/>
            <person name="Jia Z."/>
            <person name="Ren Y."/>
            <person name="Tian G."/>
            <person name="Lu Y."/>
            <person name="Ruan J."/>
            <person name="Qian W."/>
            <person name="Wang M."/>
            <person name="Huang Q."/>
            <person name="Li B."/>
            <person name="Xuan Z."/>
            <person name="Cao J."/>
            <person name="Asan"/>
            <person name="Wu Z."/>
            <person name="Zhang J."/>
            <person name="Cai Q."/>
            <person name="Bai Y."/>
            <person name="Zhao B."/>
            <person name="Han Y."/>
            <person name="Li Y."/>
            <person name="Li X."/>
            <person name="Wang S."/>
            <person name="Shi Q."/>
            <person name="Liu S."/>
            <person name="Cho W.K."/>
            <person name="Kim J.Y."/>
            <person name="Xu Y."/>
            <person name="Heller-Uszynska K."/>
            <person name="Miao H."/>
            <person name="Cheng Z."/>
            <person name="Zhang S."/>
            <person name="Wu J."/>
            <person name="Yang Y."/>
            <person name="Kang H."/>
            <person name="Li M."/>
            <person name="Liang H."/>
            <person name="Ren X."/>
            <person name="Shi Z."/>
            <person name="Wen M."/>
            <person name="Jian M."/>
            <person name="Yang H."/>
            <person name="Zhang G."/>
            <person name="Yang Z."/>
            <person name="Chen R."/>
            <person name="Liu S."/>
            <person name="Li J."/>
            <person name="Ma L."/>
            <person name="Liu H."/>
            <person name="Zhou Y."/>
            <person name="Zhao J."/>
            <person name="Fang X."/>
            <person name="Li G."/>
            <person name="Fang L."/>
            <person name="Li Y."/>
            <person name="Liu D."/>
            <person name="Zheng H."/>
            <person name="Zhang Y."/>
            <person name="Qin N."/>
            <person name="Li Z."/>
            <person name="Yang G."/>
            <person name="Yang S."/>
            <person name="Bolund L."/>
            <person name="Kristiansen K."/>
            <person name="Zheng H."/>
            <person name="Li S."/>
            <person name="Zhang X."/>
            <person name="Yang H."/>
            <person name="Wang J."/>
            <person name="Sun R."/>
            <person name="Zhang B."/>
            <person name="Jiang S."/>
            <person name="Wang J."/>
            <person name="Du Y."/>
            <person name="Li S."/>
        </authorList>
    </citation>
    <scope>NUCLEOTIDE SEQUENCE [LARGE SCALE GENOMIC DNA]</scope>
    <source>
        <strain evidence="4">cv. 9930</strain>
    </source>
</reference>
<dbReference type="PANTHER" id="PTHR47859:SF1">
    <property type="entry name" value="PENTATRICOPEPTIDE REPEAT-CONTAINING PROTEIN"/>
    <property type="match status" value="1"/>
</dbReference>
<dbReference type="InterPro" id="IPR002885">
    <property type="entry name" value="PPR_rpt"/>
</dbReference>
<evidence type="ECO:0000256" key="2">
    <source>
        <dbReference type="PROSITE-ProRule" id="PRU00708"/>
    </source>
</evidence>
<gene>
    <name evidence="3" type="ORF">Csa_7G291180</name>
</gene>
<reference evidence="3 4" key="3">
    <citation type="journal article" date="2010" name="BMC Genomics">
        <title>Transcriptome sequencing and comparative analysis of cucumber flowers with different sex types.</title>
        <authorList>
            <person name="Guo S."/>
            <person name="Zheng Y."/>
            <person name="Joung J.G."/>
            <person name="Liu S."/>
            <person name="Zhang Z."/>
            <person name="Crasta O.R."/>
            <person name="Sobral B.W."/>
            <person name="Xu Y."/>
            <person name="Huang S."/>
            <person name="Fei Z."/>
        </authorList>
    </citation>
    <scope>NUCLEOTIDE SEQUENCE [LARGE SCALE GENOMIC DNA]</scope>
    <source>
        <strain evidence="4">cv. 9930</strain>
    </source>
</reference>
<dbReference type="STRING" id="3659.A0A0A0K7Y4"/>
<dbReference type="AlphaFoldDB" id="A0A0A0K7Y4"/>